<feature type="region of interest" description="Disordered" evidence="1">
    <location>
        <begin position="110"/>
        <end position="131"/>
    </location>
</feature>
<evidence type="ECO:0000313" key="3">
    <source>
        <dbReference type="EMBL" id="CAH0370578.1"/>
    </source>
</evidence>
<feature type="transmembrane region" description="Helical" evidence="2">
    <location>
        <begin position="42"/>
        <end position="65"/>
    </location>
</feature>
<accession>A0A8J2SHP8</accession>
<evidence type="ECO:0000313" key="4">
    <source>
        <dbReference type="Proteomes" id="UP000789595"/>
    </source>
</evidence>
<keyword evidence="4" id="KW-1185">Reference proteome</keyword>
<keyword evidence="2" id="KW-1133">Transmembrane helix</keyword>
<protein>
    <submittedName>
        <fullName evidence="3">Uncharacterized protein</fullName>
    </submittedName>
</protein>
<evidence type="ECO:0000256" key="1">
    <source>
        <dbReference type="SAM" id="MobiDB-lite"/>
    </source>
</evidence>
<dbReference type="AlphaFoldDB" id="A0A8J2SHP8"/>
<name>A0A8J2SHP8_9STRA</name>
<gene>
    <name evidence="3" type="ORF">PECAL_3P04740</name>
</gene>
<feature type="compositionally biased region" description="Low complexity" evidence="1">
    <location>
        <begin position="8"/>
        <end position="28"/>
    </location>
</feature>
<feature type="region of interest" description="Disordered" evidence="1">
    <location>
        <begin position="1"/>
        <end position="28"/>
    </location>
</feature>
<keyword evidence="2" id="KW-0472">Membrane</keyword>
<reference evidence="3" key="1">
    <citation type="submission" date="2021-11" db="EMBL/GenBank/DDBJ databases">
        <authorList>
            <consortium name="Genoscope - CEA"/>
            <person name="William W."/>
        </authorList>
    </citation>
    <scope>NUCLEOTIDE SEQUENCE</scope>
</reference>
<keyword evidence="2" id="KW-0812">Transmembrane</keyword>
<dbReference type="Proteomes" id="UP000789595">
    <property type="component" value="Unassembled WGS sequence"/>
</dbReference>
<proteinExistence type="predicted"/>
<dbReference type="EMBL" id="CAKKNE010000003">
    <property type="protein sequence ID" value="CAH0370578.1"/>
    <property type="molecule type" value="Genomic_DNA"/>
</dbReference>
<evidence type="ECO:0000256" key="2">
    <source>
        <dbReference type="SAM" id="Phobius"/>
    </source>
</evidence>
<comment type="caution">
    <text evidence="3">The sequence shown here is derived from an EMBL/GenBank/DDBJ whole genome shotgun (WGS) entry which is preliminary data.</text>
</comment>
<organism evidence="3 4">
    <name type="scientific">Pelagomonas calceolata</name>
    <dbReference type="NCBI Taxonomy" id="35677"/>
    <lineage>
        <taxon>Eukaryota</taxon>
        <taxon>Sar</taxon>
        <taxon>Stramenopiles</taxon>
        <taxon>Ochrophyta</taxon>
        <taxon>Pelagophyceae</taxon>
        <taxon>Pelagomonadales</taxon>
        <taxon>Pelagomonadaceae</taxon>
        <taxon>Pelagomonas</taxon>
    </lineage>
</organism>
<sequence>MAQRETSKIPAKKAPPASSDAPQATPPAGKKSVVEVTLSYKIVASIGHLFVTACVLASFAGWFYLLNPRAKLVIFCVFVYGHYRYADSLVRMQHANWMDKFADRRARYDPKCPSHQRQLPRRRSSVGDGDGIADAVTTGSVRVCSRAATLKYLGAANDQDVF</sequence>